<evidence type="ECO:0000313" key="4">
    <source>
        <dbReference type="EMBL" id="ADQ80318.1"/>
    </source>
</evidence>
<keyword evidence="3" id="KW-0378">Hydrolase</keyword>
<reference key="1">
    <citation type="submission" date="2010-11" db="EMBL/GenBank/DDBJ databases">
        <title>The complete genome of Paludibacter propionicigenes DSM 17365.</title>
        <authorList>
            <consortium name="US DOE Joint Genome Institute (JGI-PGF)"/>
            <person name="Lucas S."/>
            <person name="Copeland A."/>
            <person name="Lapidus A."/>
            <person name="Bruce D."/>
            <person name="Goodwin L."/>
            <person name="Pitluck S."/>
            <person name="Kyrpides N."/>
            <person name="Mavromatis K."/>
            <person name="Ivanova N."/>
            <person name="Munk A.C."/>
            <person name="Brettin T."/>
            <person name="Detter J.C."/>
            <person name="Han C."/>
            <person name="Tapia R."/>
            <person name="Land M."/>
            <person name="Hauser L."/>
            <person name="Markowitz V."/>
            <person name="Cheng J.-F."/>
            <person name="Hugenholtz P."/>
            <person name="Woyke T."/>
            <person name="Wu D."/>
            <person name="Gronow S."/>
            <person name="Wellnitz S."/>
            <person name="Brambilla E."/>
            <person name="Klenk H.-P."/>
            <person name="Eisen J.A."/>
        </authorList>
    </citation>
    <scope>NUCLEOTIDE SEQUENCE</scope>
    <source>
        <strain>WB4</strain>
    </source>
</reference>
<dbReference type="OrthoDB" id="9801098at2"/>
<sequence length="192" mass="21256">MQTICVYCASSTQVKPSYFEATASLASILAKAGLSVVYGGGSNGLMGQLADSMLASRGKITGIIPRFMCEVEWNHTNLTELILVETMHERKEKMALMADAVVALPGGCGTLEELLEVITWKRLGIFTKPIVIVNLEGYFDALITMLDRAVDEHFMRDEHRRMWEVVETPEEVLPAIQNSVNWDSNARSFAAL</sequence>
<dbReference type="KEGG" id="ppn:Palpr_2182"/>
<dbReference type="STRING" id="694427.Palpr_2182"/>
<reference evidence="4 5" key="2">
    <citation type="journal article" date="2011" name="Stand. Genomic Sci.">
        <title>Complete genome sequence of Paludibacter propionicigenes type strain (WB4).</title>
        <authorList>
            <person name="Gronow S."/>
            <person name="Munk C."/>
            <person name="Lapidus A."/>
            <person name="Nolan M."/>
            <person name="Lucas S."/>
            <person name="Hammon N."/>
            <person name="Deshpande S."/>
            <person name="Cheng J.F."/>
            <person name="Tapia R."/>
            <person name="Han C."/>
            <person name="Goodwin L."/>
            <person name="Pitluck S."/>
            <person name="Liolios K."/>
            <person name="Ivanova N."/>
            <person name="Mavromatis K."/>
            <person name="Mikhailova N."/>
            <person name="Pati A."/>
            <person name="Chen A."/>
            <person name="Palaniappan K."/>
            <person name="Land M."/>
            <person name="Hauser L."/>
            <person name="Chang Y.J."/>
            <person name="Jeffries C.D."/>
            <person name="Brambilla E."/>
            <person name="Rohde M."/>
            <person name="Goker M."/>
            <person name="Detter J.C."/>
            <person name="Woyke T."/>
            <person name="Bristow J."/>
            <person name="Eisen J.A."/>
            <person name="Markowitz V."/>
            <person name="Hugenholtz P."/>
            <person name="Kyrpides N.C."/>
            <person name="Klenk H.P."/>
        </authorList>
    </citation>
    <scope>NUCLEOTIDE SEQUENCE [LARGE SCALE GENOMIC DNA]</scope>
    <source>
        <strain evidence="5">DSM 17365 / JCM 13257 / WB4</strain>
    </source>
</reference>
<gene>
    <name evidence="4" type="ordered locus">Palpr_2182</name>
</gene>
<dbReference type="PANTHER" id="PTHR31223">
    <property type="entry name" value="LOG FAMILY PROTEIN YJL055W"/>
    <property type="match status" value="1"/>
</dbReference>
<evidence type="ECO:0000256" key="2">
    <source>
        <dbReference type="ARBA" id="ARBA00006763"/>
    </source>
</evidence>
<dbReference type="EC" id="3.2.2.n1" evidence="3"/>
<evidence type="ECO:0000256" key="3">
    <source>
        <dbReference type="RuleBase" id="RU363015"/>
    </source>
</evidence>
<dbReference type="InterPro" id="IPR005269">
    <property type="entry name" value="LOG"/>
</dbReference>
<dbReference type="Gene3D" id="3.40.50.450">
    <property type="match status" value="1"/>
</dbReference>
<dbReference type="PANTHER" id="PTHR31223:SF70">
    <property type="entry name" value="LOG FAMILY PROTEIN YJL055W"/>
    <property type="match status" value="1"/>
</dbReference>
<dbReference type="GO" id="GO:0008714">
    <property type="term" value="F:AMP nucleosidase activity"/>
    <property type="evidence" value="ECO:0007669"/>
    <property type="project" value="UniProtKB-EC"/>
</dbReference>
<dbReference type="EMBL" id="CP002345">
    <property type="protein sequence ID" value="ADQ80318.1"/>
    <property type="molecule type" value="Genomic_DNA"/>
</dbReference>
<evidence type="ECO:0000256" key="1">
    <source>
        <dbReference type="ARBA" id="ARBA00000274"/>
    </source>
</evidence>
<dbReference type="InterPro" id="IPR031100">
    <property type="entry name" value="LOG_fam"/>
</dbReference>
<dbReference type="GO" id="GO:0009691">
    <property type="term" value="P:cytokinin biosynthetic process"/>
    <property type="evidence" value="ECO:0007669"/>
    <property type="project" value="UniProtKB-UniRule"/>
</dbReference>
<dbReference type="GO" id="GO:0005829">
    <property type="term" value="C:cytosol"/>
    <property type="evidence" value="ECO:0007669"/>
    <property type="project" value="TreeGrafter"/>
</dbReference>
<protein>
    <recommendedName>
        <fullName evidence="3">Cytokinin riboside 5'-monophosphate phosphoribohydrolase</fullName>
        <ecNumber evidence="3">3.2.2.n1</ecNumber>
    </recommendedName>
</protein>
<comment type="catalytic activity">
    <reaction evidence="1">
        <text>AMP + H2O = D-ribose 5-phosphate + adenine</text>
        <dbReference type="Rhea" id="RHEA:20129"/>
        <dbReference type="ChEBI" id="CHEBI:15377"/>
        <dbReference type="ChEBI" id="CHEBI:16708"/>
        <dbReference type="ChEBI" id="CHEBI:78346"/>
        <dbReference type="ChEBI" id="CHEBI:456215"/>
        <dbReference type="EC" id="3.2.2.4"/>
    </reaction>
</comment>
<accession>E4T6H4</accession>
<comment type="similarity">
    <text evidence="2 3">Belongs to the LOG family.</text>
</comment>
<dbReference type="Proteomes" id="UP000008718">
    <property type="component" value="Chromosome"/>
</dbReference>
<keyword evidence="3" id="KW-0203">Cytokinin biosynthesis</keyword>
<dbReference type="SUPFAM" id="SSF102405">
    <property type="entry name" value="MCP/YpsA-like"/>
    <property type="match status" value="1"/>
</dbReference>
<dbReference type="AlphaFoldDB" id="E4T6H4"/>
<dbReference type="NCBIfam" id="TIGR00730">
    <property type="entry name" value="Rossman fold protein, TIGR00730 family"/>
    <property type="match status" value="1"/>
</dbReference>
<dbReference type="RefSeq" id="WP_013445687.1">
    <property type="nucleotide sequence ID" value="NC_014734.1"/>
</dbReference>
<keyword evidence="5" id="KW-1185">Reference proteome</keyword>
<dbReference type="Pfam" id="PF03641">
    <property type="entry name" value="Lysine_decarbox"/>
    <property type="match status" value="1"/>
</dbReference>
<dbReference type="HOGENOM" id="CLU_058336_4_0_10"/>
<evidence type="ECO:0000313" key="5">
    <source>
        <dbReference type="Proteomes" id="UP000008718"/>
    </source>
</evidence>
<dbReference type="eggNOG" id="COG1611">
    <property type="taxonomic scope" value="Bacteria"/>
</dbReference>
<name>E4T6H4_PALPW</name>
<proteinExistence type="inferred from homology"/>
<organism evidence="4 5">
    <name type="scientific">Paludibacter propionicigenes (strain DSM 17365 / JCM 13257 / WB4)</name>
    <dbReference type="NCBI Taxonomy" id="694427"/>
    <lineage>
        <taxon>Bacteria</taxon>
        <taxon>Pseudomonadati</taxon>
        <taxon>Bacteroidota</taxon>
        <taxon>Bacteroidia</taxon>
        <taxon>Bacteroidales</taxon>
        <taxon>Paludibacteraceae</taxon>
        <taxon>Paludibacter</taxon>
    </lineage>
</organism>